<reference evidence="4" key="2">
    <citation type="submission" date="2019-09" db="UniProtKB">
        <authorList>
            <consortium name="WormBaseParasite"/>
        </authorList>
    </citation>
    <scope>IDENTIFICATION</scope>
</reference>
<feature type="region of interest" description="Disordered" evidence="1">
    <location>
        <begin position="1"/>
        <end position="123"/>
    </location>
</feature>
<evidence type="ECO:0000313" key="4">
    <source>
        <dbReference type="WBParaSite" id="HPBE_0000467601-mRNA-1"/>
    </source>
</evidence>
<dbReference type="Proteomes" id="UP000050761">
    <property type="component" value="Unassembled WGS sequence"/>
</dbReference>
<feature type="compositionally biased region" description="Basic and acidic residues" evidence="1">
    <location>
        <begin position="61"/>
        <end position="74"/>
    </location>
</feature>
<dbReference type="WBParaSite" id="HPBE_0000467601-mRNA-1">
    <property type="protein sequence ID" value="HPBE_0000467601-mRNA-1"/>
    <property type="gene ID" value="HPBE_0000467601"/>
</dbReference>
<feature type="compositionally biased region" description="Basic and acidic residues" evidence="1">
    <location>
        <begin position="7"/>
        <end position="41"/>
    </location>
</feature>
<sequence length="209" mass="23596">MLLMLRKNSDDVFYSRDRTPPRKRAQSEKERKKKPKPEQRKRSPLSASLEVVEKRKRCARKLSEALRSPKEMLMRKKKLGPSLSWEPEPSCEAKPSEVRSRIHSDGSESGDGEQRSGKRDGIEGPRFELEVSCGHCSLVAEHRSKLLRTEIESAVKLLARRLGSSRAGRTPLLGMPNIVVSSISSDEEDVLTERQTSSDRGSLQTSETR</sequence>
<feature type="compositionally biased region" description="Basic and acidic residues" evidence="1">
    <location>
        <begin position="94"/>
        <end position="123"/>
    </location>
</feature>
<protein>
    <submittedName>
        <fullName evidence="4">Protein ENL</fullName>
    </submittedName>
</protein>
<accession>A0A183FE96</accession>
<dbReference type="AlphaFoldDB" id="A0A183FE96"/>
<dbReference type="EMBL" id="UZAH01025348">
    <property type="protein sequence ID" value="VDO62058.1"/>
    <property type="molecule type" value="Genomic_DNA"/>
</dbReference>
<name>A0A183FE96_HELPZ</name>
<evidence type="ECO:0000256" key="1">
    <source>
        <dbReference type="SAM" id="MobiDB-lite"/>
    </source>
</evidence>
<reference evidence="2 3" key="1">
    <citation type="submission" date="2018-11" db="EMBL/GenBank/DDBJ databases">
        <authorList>
            <consortium name="Pathogen Informatics"/>
        </authorList>
    </citation>
    <scope>NUCLEOTIDE SEQUENCE [LARGE SCALE GENOMIC DNA]</scope>
</reference>
<evidence type="ECO:0000313" key="2">
    <source>
        <dbReference type="EMBL" id="VDO62058.1"/>
    </source>
</evidence>
<keyword evidence="3" id="KW-1185">Reference proteome</keyword>
<feature type="compositionally biased region" description="Polar residues" evidence="1">
    <location>
        <begin position="193"/>
        <end position="209"/>
    </location>
</feature>
<proteinExistence type="predicted"/>
<evidence type="ECO:0000313" key="3">
    <source>
        <dbReference type="Proteomes" id="UP000050761"/>
    </source>
</evidence>
<accession>A0A3P8ABH2</accession>
<gene>
    <name evidence="2" type="ORF">HPBE_LOCUS4677</name>
</gene>
<feature type="region of interest" description="Disordered" evidence="1">
    <location>
        <begin position="182"/>
        <end position="209"/>
    </location>
</feature>
<organism evidence="3 4">
    <name type="scientific">Heligmosomoides polygyrus</name>
    <name type="common">Parasitic roundworm</name>
    <dbReference type="NCBI Taxonomy" id="6339"/>
    <lineage>
        <taxon>Eukaryota</taxon>
        <taxon>Metazoa</taxon>
        <taxon>Ecdysozoa</taxon>
        <taxon>Nematoda</taxon>
        <taxon>Chromadorea</taxon>
        <taxon>Rhabditida</taxon>
        <taxon>Rhabditina</taxon>
        <taxon>Rhabditomorpha</taxon>
        <taxon>Strongyloidea</taxon>
        <taxon>Heligmosomidae</taxon>
        <taxon>Heligmosomoides</taxon>
    </lineage>
</organism>
<dbReference type="OrthoDB" id="5866700at2759"/>